<dbReference type="EMBL" id="JACSPW010000003">
    <property type="protein sequence ID" value="MBD8032416.1"/>
    <property type="molecule type" value="Genomic_DNA"/>
</dbReference>
<gene>
    <name evidence="1" type="ORF">H9632_04995</name>
</gene>
<accession>A0ABR8XKF9</accession>
<reference evidence="1 2" key="1">
    <citation type="submission" date="2020-08" db="EMBL/GenBank/DDBJ databases">
        <title>A Genomic Blueprint of the Chicken Gut Microbiome.</title>
        <authorList>
            <person name="Gilroy R."/>
            <person name="Ravi A."/>
            <person name="Getino M."/>
            <person name="Pursley I."/>
            <person name="Horton D.L."/>
            <person name="Alikhan N.-F."/>
            <person name="Baker D."/>
            <person name="Gharbi K."/>
            <person name="Hall N."/>
            <person name="Watson M."/>
            <person name="Adriaenssens E.M."/>
            <person name="Foster-Nyarko E."/>
            <person name="Jarju S."/>
            <person name="Secka A."/>
            <person name="Antonio M."/>
            <person name="Oren A."/>
            <person name="Chaudhuri R."/>
            <person name="La Ragione R.M."/>
            <person name="Hildebrand F."/>
            <person name="Pallen M.J."/>
        </authorList>
    </citation>
    <scope>NUCLEOTIDE SEQUENCE [LARGE SCALE GENOMIC DNA]</scope>
    <source>
        <strain evidence="1 2">Sa1YVA6</strain>
    </source>
</reference>
<protein>
    <submittedName>
        <fullName evidence="1">ATP-binding protein</fullName>
    </submittedName>
</protein>
<dbReference type="PANTHER" id="PTHR37807">
    <property type="entry name" value="OS07G0160300 PROTEIN"/>
    <property type="match status" value="1"/>
</dbReference>
<dbReference type="Gene3D" id="3.40.50.300">
    <property type="entry name" value="P-loop containing nucleotide triphosphate hydrolases"/>
    <property type="match status" value="1"/>
</dbReference>
<evidence type="ECO:0000313" key="1">
    <source>
        <dbReference type="EMBL" id="MBD8032416.1"/>
    </source>
</evidence>
<sequence length="174" mass="19631">MFFIQMSGFPGSGKSTLALEIAKRIDCVIVDHDIVKSALLNSVNESQLDGKLAGKISYNIDFSLVDFYLSQGKNVILDSPCLYDEMIEKGMAIARTNNAKYKYIECYLADFDKINNRLKNRVKKISQITDGQSKDIFYATLKSSKKPANTTCFTVKTDEPLHTYIDDVINYINN</sequence>
<dbReference type="RefSeq" id="WP_191703146.1">
    <property type="nucleotide sequence ID" value="NZ_JACSPW010000003.1"/>
</dbReference>
<keyword evidence="2" id="KW-1185">Reference proteome</keyword>
<evidence type="ECO:0000313" key="2">
    <source>
        <dbReference type="Proteomes" id="UP000600565"/>
    </source>
</evidence>
<keyword evidence="1" id="KW-0547">Nucleotide-binding</keyword>
<organism evidence="1 2">
    <name type="scientific">Solibacillus merdavium</name>
    <dbReference type="NCBI Taxonomy" id="2762218"/>
    <lineage>
        <taxon>Bacteria</taxon>
        <taxon>Bacillati</taxon>
        <taxon>Bacillota</taxon>
        <taxon>Bacilli</taxon>
        <taxon>Bacillales</taxon>
        <taxon>Caryophanaceae</taxon>
        <taxon>Solibacillus</taxon>
    </lineage>
</organism>
<comment type="caution">
    <text evidence="1">The sequence shown here is derived from an EMBL/GenBank/DDBJ whole genome shotgun (WGS) entry which is preliminary data.</text>
</comment>
<dbReference type="PANTHER" id="PTHR37807:SF3">
    <property type="entry name" value="OS07G0160300 PROTEIN"/>
    <property type="match status" value="1"/>
</dbReference>
<dbReference type="Proteomes" id="UP000600565">
    <property type="component" value="Unassembled WGS sequence"/>
</dbReference>
<keyword evidence="1" id="KW-0067">ATP-binding</keyword>
<dbReference type="Pfam" id="PF13671">
    <property type="entry name" value="AAA_33"/>
    <property type="match status" value="1"/>
</dbReference>
<dbReference type="GO" id="GO:0005524">
    <property type="term" value="F:ATP binding"/>
    <property type="evidence" value="ECO:0007669"/>
    <property type="project" value="UniProtKB-KW"/>
</dbReference>
<dbReference type="SUPFAM" id="SSF52540">
    <property type="entry name" value="P-loop containing nucleoside triphosphate hydrolases"/>
    <property type="match status" value="1"/>
</dbReference>
<dbReference type="InterPro" id="IPR027417">
    <property type="entry name" value="P-loop_NTPase"/>
</dbReference>
<name>A0ABR8XKF9_9BACL</name>
<proteinExistence type="predicted"/>